<accession>A0A9P6ILV7</accession>
<protein>
    <submittedName>
        <fullName evidence="1">Uncharacterized protein</fullName>
    </submittedName>
</protein>
<keyword evidence="2" id="KW-1185">Reference proteome</keyword>
<feature type="non-terminal residue" evidence="1">
    <location>
        <position position="90"/>
    </location>
</feature>
<proteinExistence type="predicted"/>
<evidence type="ECO:0000313" key="1">
    <source>
        <dbReference type="EMBL" id="KAF9936668.1"/>
    </source>
</evidence>
<organism evidence="1 2">
    <name type="scientific">Mortierella alpina</name>
    <name type="common">Oleaginous fungus</name>
    <name type="synonym">Mortierella renispora</name>
    <dbReference type="NCBI Taxonomy" id="64518"/>
    <lineage>
        <taxon>Eukaryota</taxon>
        <taxon>Fungi</taxon>
        <taxon>Fungi incertae sedis</taxon>
        <taxon>Mucoromycota</taxon>
        <taxon>Mortierellomycotina</taxon>
        <taxon>Mortierellomycetes</taxon>
        <taxon>Mortierellales</taxon>
        <taxon>Mortierellaceae</taxon>
        <taxon>Mortierella</taxon>
    </lineage>
</organism>
<evidence type="ECO:0000313" key="2">
    <source>
        <dbReference type="Proteomes" id="UP000738359"/>
    </source>
</evidence>
<dbReference type="EMBL" id="JAAAHY010003898">
    <property type="protein sequence ID" value="KAF9936668.1"/>
    <property type="molecule type" value="Genomic_DNA"/>
</dbReference>
<comment type="caution">
    <text evidence="1">The sequence shown here is derived from an EMBL/GenBank/DDBJ whole genome shotgun (WGS) entry which is preliminary data.</text>
</comment>
<dbReference type="Proteomes" id="UP000738359">
    <property type="component" value="Unassembled WGS sequence"/>
</dbReference>
<gene>
    <name evidence="1" type="ORF">BGZ70_006743</name>
</gene>
<dbReference type="AlphaFoldDB" id="A0A9P6ILV7"/>
<name>A0A9P6ILV7_MORAP</name>
<reference evidence="1" key="1">
    <citation type="journal article" date="2020" name="Fungal Divers.">
        <title>Resolving the Mortierellaceae phylogeny through synthesis of multi-gene phylogenetics and phylogenomics.</title>
        <authorList>
            <person name="Vandepol N."/>
            <person name="Liber J."/>
            <person name="Desiro A."/>
            <person name="Na H."/>
            <person name="Kennedy M."/>
            <person name="Barry K."/>
            <person name="Grigoriev I.V."/>
            <person name="Miller A.N."/>
            <person name="O'Donnell K."/>
            <person name="Stajich J.E."/>
            <person name="Bonito G."/>
        </authorList>
    </citation>
    <scope>NUCLEOTIDE SEQUENCE</scope>
    <source>
        <strain evidence="1">CK1249</strain>
    </source>
</reference>
<sequence length="90" mass="9922">MERLFGCGGYASASVQQDASSSRYLLKGSVVTNGLEVHLLAYDTRCPRRKSAQEEEPDHDQDLVQDVDEELDIETGFTAMSGIDADEDHT</sequence>